<dbReference type="Gene3D" id="3.30.230.30">
    <property type="entry name" value="Impact, N-terminal domain"/>
    <property type="match status" value="1"/>
</dbReference>
<feature type="domain" description="RWD" evidence="7">
    <location>
        <begin position="1"/>
        <end position="70"/>
    </location>
</feature>
<dbReference type="AlphaFoldDB" id="A0A196SH50"/>
<comment type="caution">
    <text evidence="8">The sequence shown here is derived from an EMBL/GenBank/DDBJ whole genome shotgun (WGS) entry which is preliminary data.</text>
</comment>
<comment type="subcellular location">
    <subcellularLocation>
        <location evidence="1">Cytoplasm</location>
    </subcellularLocation>
</comment>
<evidence type="ECO:0000313" key="8">
    <source>
        <dbReference type="EMBL" id="OAO16375.1"/>
    </source>
</evidence>
<dbReference type="GO" id="GO:0005737">
    <property type="term" value="C:cytoplasm"/>
    <property type="evidence" value="ECO:0007669"/>
    <property type="project" value="UniProtKB-SubCell"/>
</dbReference>
<sequence length="255" mass="29536">MGRSELVLTVHYHKDYPSTCYPKFSVYAEWLSESAIADIEEKLMEVYMENPGCVCVYNWVEWLRENVHPTPLDVSSAHEVKEEPKEEAEEVVEKKEVVPIPEKEFRDGATSCPFVKPAHCPEVFSDEAFTDRKSTFQAHCAEVHSEEDVKLVLQYLHSNNKIQRATHNMYAYRIYDEKRGVWIQDNDDDGESAAGSRMLHLLNMMDVKNVIVVVSRWWGGILLGPDRFKHINNATRNVLEKCGFVDCEHMKKKKK</sequence>
<keyword evidence="4" id="KW-0678">Repressor</keyword>
<dbReference type="GO" id="GO:0140469">
    <property type="term" value="P:GCN2-mediated signaling"/>
    <property type="evidence" value="ECO:0007669"/>
    <property type="project" value="TreeGrafter"/>
</dbReference>
<dbReference type="PROSITE" id="PS50908">
    <property type="entry name" value="RWD"/>
    <property type="match status" value="1"/>
</dbReference>
<keyword evidence="6" id="KW-0346">Stress response</keyword>
<dbReference type="PANTHER" id="PTHR16301">
    <property type="entry name" value="IMPACT-RELATED"/>
    <property type="match status" value="1"/>
</dbReference>
<gene>
    <name evidence="8" type="ORF">AV274_1906</name>
</gene>
<dbReference type="InterPro" id="IPR036956">
    <property type="entry name" value="Impact_N_sf"/>
</dbReference>
<dbReference type="PROSITE" id="PS00910">
    <property type="entry name" value="UPF0029"/>
    <property type="match status" value="1"/>
</dbReference>
<evidence type="ECO:0000256" key="2">
    <source>
        <dbReference type="ARBA" id="ARBA00007665"/>
    </source>
</evidence>
<dbReference type="SUPFAM" id="SSF54211">
    <property type="entry name" value="Ribosomal protein S5 domain 2-like"/>
    <property type="match status" value="1"/>
</dbReference>
<dbReference type="InterPro" id="IPR006575">
    <property type="entry name" value="RWD_dom"/>
</dbReference>
<evidence type="ECO:0000256" key="3">
    <source>
        <dbReference type="ARBA" id="ARBA00022490"/>
    </source>
</evidence>
<reference evidence="8 9" key="1">
    <citation type="submission" date="2016-05" db="EMBL/GenBank/DDBJ databases">
        <title>Nuclear genome of Blastocystis sp. subtype 1 NandII.</title>
        <authorList>
            <person name="Gentekaki E."/>
            <person name="Curtis B."/>
            <person name="Stairs C."/>
            <person name="Eme L."/>
            <person name="Herman E."/>
            <person name="Klimes V."/>
            <person name="Arias M.C."/>
            <person name="Elias M."/>
            <person name="Hilliou F."/>
            <person name="Klute M."/>
            <person name="Malik S.-B."/>
            <person name="Pightling A."/>
            <person name="Rachubinski R."/>
            <person name="Salas D."/>
            <person name="Schlacht A."/>
            <person name="Suga H."/>
            <person name="Archibald J."/>
            <person name="Ball S.G."/>
            <person name="Clark G."/>
            <person name="Dacks J."/>
            <person name="Van Der Giezen M."/>
            <person name="Tsaousis A."/>
            <person name="Roger A."/>
        </authorList>
    </citation>
    <scope>NUCLEOTIDE SEQUENCE [LARGE SCALE GENOMIC DNA]</scope>
    <source>
        <strain evidence="9">ATCC 50177 / NandII</strain>
    </source>
</reference>
<dbReference type="InterPro" id="IPR020568">
    <property type="entry name" value="Ribosomal_Su5_D2-typ_SF"/>
</dbReference>
<evidence type="ECO:0000256" key="5">
    <source>
        <dbReference type="ARBA" id="ARBA00022845"/>
    </source>
</evidence>
<keyword evidence="9" id="KW-1185">Reference proteome</keyword>
<dbReference type="Proteomes" id="UP000078348">
    <property type="component" value="Unassembled WGS sequence"/>
</dbReference>
<dbReference type="Pfam" id="PF01205">
    <property type="entry name" value="Impact_N"/>
    <property type="match status" value="1"/>
</dbReference>
<protein>
    <submittedName>
        <fullName evidence="8">IMPACT protein</fullName>
    </submittedName>
</protein>
<evidence type="ECO:0000256" key="1">
    <source>
        <dbReference type="ARBA" id="ARBA00004496"/>
    </source>
</evidence>
<comment type="similarity">
    <text evidence="2">Belongs to the IMPACT family.</text>
</comment>
<dbReference type="Pfam" id="PF05773">
    <property type="entry name" value="RWD"/>
    <property type="match status" value="1"/>
</dbReference>
<evidence type="ECO:0000313" key="9">
    <source>
        <dbReference type="Proteomes" id="UP000078348"/>
    </source>
</evidence>
<dbReference type="CDD" id="cd23821">
    <property type="entry name" value="RWD_IMPACT"/>
    <property type="match status" value="1"/>
</dbReference>
<evidence type="ECO:0000256" key="6">
    <source>
        <dbReference type="ARBA" id="ARBA00023016"/>
    </source>
</evidence>
<dbReference type="InterPro" id="IPR016135">
    <property type="entry name" value="UBQ-conjugating_enzyme/RWD"/>
</dbReference>
<dbReference type="InterPro" id="IPR020569">
    <property type="entry name" value="UPF0029_Impact_CS"/>
</dbReference>
<keyword evidence="3" id="KW-0963">Cytoplasm</keyword>
<dbReference type="OrthoDB" id="69641at2759"/>
<dbReference type="GO" id="GO:0006446">
    <property type="term" value="P:regulation of translational initiation"/>
    <property type="evidence" value="ECO:0007669"/>
    <property type="project" value="TreeGrafter"/>
</dbReference>
<dbReference type="EMBL" id="LXWW01000085">
    <property type="protein sequence ID" value="OAO16375.1"/>
    <property type="molecule type" value="Genomic_DNA"/>
</dbReference>
<dbReference type="SUPFAM" id="SSF54495">
    <property type="entry name" value="UBC-like"/>
    <property type="match status" value="1"/>
</dbReference>
<keyword evidence="5" id="KW-0810">Translation regulation</keyword>
<dbReference type="Gene3D" id="3.10.110.10">
    <property type="entry name" value="Ubiquitin Conjugating Enzyme"/>
    <property type="match status" value="1"/>
</dbReference>
<evidence type="ECO:0000256" key="4">
    <source>
        <dbReference type="ARBA" id="ARBA00022491"/>
    </source>
</evidence>
<proteinExistence type="inferred from homology"/>
<dbReference type="PANTHER" id="PTHR16301:SF25">
    <property type="entry name" value="PROTEIN IMPACT"/>
    <property type="match status" value="1"/>
</dbReference>
<accession>A0A196SH50</accession>
<dbReference type="InterPro" id="IPR023582">
    <property type="entry name" value="Impact"/>
</dbReference>
<dbReference type="STRING" id="478820.A0A196SH50"/>
<dbReference type="InterPro" id="IPR001498">
    <property type="entry name" value="Impact_N"/>
</dbReference>
<evidence type="ECO:0000259" key="7">
    <source>
        <dbReference type="PROSITE" id="PS50908"/>
    </source>
</evidence>
<name>A0A196SH50_BLAHN</name>
<organism evidence="8 9">
    <name type="scientific">Blastocystis sp. subtype 1 (strain ATCC 50177 / NandII)</name>
    <dbReference type="NCBI Taxonomy" id="478820"/>
    <lineage>
        <taxon>Eukaryota</taxon>
        <taxon>Sar</taxon>
        <taxon>Stramenopiles</taxon>
        <taxon>Bigyra</taxon>
        <taxon>Opalozoa</taxon>
        <taxon>Opalinata</taxon>
        <taxon>Blastocystidae</taxon>
        <taxon>Blastocystis</taxon>
    </lineage>
</organism>